<name>A0A2S0URY0_9RHOB</name>
<organism evidence="1 2">
    <name type="scientific">Paragemmobacter aquarius</name>
    <dbReference type="NCBI Taxonomy" id="2169400"/>
    <lineage>
        <taxon>Bacteria</taxon>
        <taxon>Pseudomonadati</taxon>
        <taxon>Pseudomonadota</taxon>
        <taxon>Alphaproteobacteria</taxon>
        <taxon>Rhodobacterales</taxon>
        <taxon>Paracoccaceae</taxon>
        <taxon>Paragemmobacter</taxon>
    </lineage>
</organism>
<keyword evidence="1" id="KW-0614">Plasmid</keyword>
<keyword evidence="2" id="KW-1185">Reference proteome</keyword>
<dbReference type="KEGG" id="geh:HYN69_18415"/>
<evidence type="ECO:0000313" key="2">
    <source>
        <dbReference type="Proteomes" id="UP000244496"/>
    </source>
</evidence>
<protein>
    <recommendedName>
        <fullName evidence="3">Lipid A biosynthesis acyltransferase</fullName>
    </recommendedName>
</protein>
<dbReference type="Proteomes" id="UP000244496">
    <property type="component" value="Plasmid unnamed1"/>
</dbReference>
<geneLocation type="plasmid" evidence="1">
    <name>unnamed1</name>
</geneLocation>
<sequence length="350" mass="38350">MAVVRTNSASFSSPTAASDSLTFVKRDRDCEEEFRRISERDVFELALQGLYAGTATLLPQRSWAGMARRVALLRIAKHRRKGYDRFSASLQATFGTLETDEIDALFIRWRSRLHERRLLVMANLLSPVCPEFSISGRAALDRSVAAGKGVILWSLQSAFQTLAGKRGLHEAGYRISQVSSSVHGPCHTAFGKAITNRSAIQAENRYLAGRLVFETAEGSSMLRQALRLLKDGGTVNFTNTTFSGRSFVKMPFGVSGFVQMPLAPVALAAAQGIPLHVVSTVETAPFAAYRIDVSDDLTACLHGDKRRDHAALAPVFLAARDQLLAMVKAYPDQFLVWSAIRTDPTRTVSA</sequence>
<evidence type="ECO:0008006" key="3">
    <source>
        <dbReference type="Google" id="ProtNLM"/>
    </source>
</evidence>
<reference evidence="1 2" key="1">
    <citation type="submission" date="2018-04" db="EMBL/GenBank/DDBJ databases">
        <title>Genome sequencing of Gemmobacter.</title>
        <authorList>
            <person name="Yi H."/>
            <person name="Baek M.-G."/>
        </authorList>
    </citation>
    <scope>NUCLEOTIDE SEQUENCE [LARGE SCALE GENOMIC DNA]</scope>
    <source>
        <strain evidence="1 2">HYN0069</strain>
        <plasmid evidence="2">Plasmid unnamed1</plasmid>
    </source>
</reference>
<gene>
    <name evidence="1" type="ORF">HYN69_18415</name>
</gene>
<dbReference type="EMBL" id="CP028919">
    <property type="protein sequence ID" value="AWB50578.1"/>
    <property type="molecule type" value="Genomic_DNA"/>
</dbReference>
<dbReference type="AlphaFoldDB" id="A0A2S0URY0"/>
<proteinExistence type="predicted"/>
<accession>A0A2S0URY0</accession>
<evidence type="ECO:0000313" key="1">
    <source>
        <dbReference type="EMBL" id="AWB50578.1"/>
    </source>
</evidence>